<dbReference type="SUPFAM" id="SSF56529">
    <property type="entry name" value="FAH"/>
    <property type="match status" value="1"/>
</dbReference>
<proteinExistence type="predicted"/>
<sequence>MRLKKIRMKQSEKNSLCVWKDNAWITFRAVLDAVPDNGTEERNMLERVSDDLIGFLKNIDTLQPELEKLIRLAKENDAEITLEGEEIIPFQPLFYRDFMLCERHLINSSREFTKRWMPQVMPFVKIYEAFIRKPFPTFHPQKPWYDNPVYYKGNILSFVGDSESITFPQYATVKDYELELGIIISKDILNATEQEGYEAIGAFCVFNDFSVRNVQLDEMKKTGFGPCKAKDFASSISSVVVTADQVLPVLDTLKTRVYINDRKIAEGQLNEFYHSVGKAIAYASKGEKVYAGEFMATGTIPNCCGMENGVFLEDGDVIRLEIDRVGSLTNFISRKLL</sequence>
<dbReference type="PANTHER" id="PTHR43211">
    <property type="entry name" value="FUMARYLACETOACETATE HYDROLASE"/>
    <property type="match status" value="1"/>
</dbReference>
<dbReference type="Gene3D" id="3.90.850.10">
    <property type="entry name" value="Fumarylacetoacetase-like, C-terminal domain"/>
    <property type="match status" value="1"/>
</dbReference>
<accession>A0A1M7YIN3</accession>
<dbReference type="PANTHER" id="PTHR43211:SF1">
    <property type="entry name" value="BLL6422 PROTEIN"/>
    <property type="match status" value="1"/>
</dbReference>
<dbReference type="EMBL" id="FRFD01000011">
    <property type="protein sequence ID" value="SHO52451.1"/>
    <property type="molecule type" value="Genomic_DNA"/>
</dbReference>
<name>A0A1M7YIN3_9FIRM</name>
<reference evidence="2 3" key="1">
    <citation type="submission" date="2016-12" db="EMBL/GenBank/DDBJ databases">
        <authorList>
            <person name="Song W.-J."/>
            <person name="Kurnit D.M."/>
        </authorList>
    </citation>
    <scope>NUCLEOTIDE SEQUENCE [LARGE SCALE GENOMIC DNA]</scope>
    <source>
        <strain evidence="2 3">DSM 12503</strain>
    </source>
</reference>
<dbReference type="InterPro" id="IPR011234">
    <property type="entry name" value="Fumarylacetoacetase-like_C"/>
</dbReference>
<evidence type="ECO:0000313" key="2">
    <source>
        <dbReference type="EMBL" id="SHO52451.1"/>
    </source>
</evidence>
<evidence type="ECO:0000313" key="3">
    <source>
        <dbReference type="Proteomes" id="UP000184612"/>
    </source>
</evidence>
<dbReference type="Proteomes" id="UP000184612">
    <property type="component" value="Unassembled WGS sequence"/>
</dbReference>
<keyword evidence="2" id="KW-0378">Hydrolase</keyword>
<dbReference type="AlphaFoldDB" id="A0A1M7YIN3"/>
<organism evidence="2 3">
    <name type="scientific">Anaerocolumna xylanovorans DSM 12503</name>
    <dbReference type="NCBI Taxonomy" id="1121345"/>
    <lineage>
        <taxon>Bacteria</taxon>
        <taxon>Bacillati</taxon>
        <taxon>Bacillota</taxon>
        <taxon>Clostridia</taxon>
        <taxon>Lachnospirales</taxon>
        <taxon>Lachnospiraceae</taxon>
        <taxon>Anaerocolumna</taxon>
    </lineage>
</organism>
<dbReference type="STRING" id="1121345.SAMN02745217_03661"/>
<protein>
    <submittedName>
        <fullName evidence="2">Fumarylacetoacetate (FAA) hydrolase family protein</fullName>
    </submittedName>
</protein>
<dbReference type="OrthoDB" id="9805307at2"/>
<dbReference type="GO" id="GO:0016787">
    <property type="term" value="F:hydrolase activity"/>
    <property type="evidence" value="ECO:0007669"/>
    <property type="project" value="UniProtKB-KW"/>
</dbReference>
<evidence type="ECO:0000259" key="1">
    <source>
        <dbReference type="Pfam" id="PF01557"/>
    </source>
</evidence>
<dbReference type="InterPro" id="IPR036663">
    <property type="entry name" value="Fumarylacetoacetase_C_sf"/>
</dbReference>
<gene>
    <name evidence="2" type="ORF">SAMN02745217_03661</name>
</gene>
<feature type="domain" description="Fumarylacetoacetase-like C-terminal" evidence="1">
    <location>
        <begin position="141"/>
        <end position="331"/>
    </location>
</feature>
<keyword evidence="3" id="KW-1185">Reference proteome</keyword>
<dbReference type="Pfam" id="PF01557">
    <property type="entry name" value="FAA_hydrolase"/>
    <property type="match status" value="1"/>
</dbReference>